<dbReference type="InterPro" id="IPR058248">
    <property type="entry name" value="Lxx211020-like"/>
</dbReference>
<dbReference type="Pfam" id="PF04314">
    <property type="entry name" value="PCuAC"/>
    <property type="match status" value="1"/>
</dbReference>
<dbReference type="Gene3D" id="2.60.40.1890">
    <property type="entry name" value="PCu(A)C copper chaperone"/>
    <property type="match status" value="1"/>
</dbReference>
<gene>
    <name evidence="1" type="ORF">ACFQFQ_03950</name>
</gene>
<organism evidence="1 2">
    <name type="scientific">Sulfitobacter porphyrae</name>
    <dbReference type="NCBI Taxonomy" id="1246864"/>
    <lineage>
        <taxon>Bacteria</taxon>
        <taxon>Pseudomonadati</taxon>
        <taxon>Pseudomonadota</taxon>
        <taxon>Alphaproteobacteria</taxon>
        <taxon>Rhodobacterales</taxon>
        <taxon>Roseobacteraceae</taxon>
        <taxon>Sulfitobacter</taxon>
    </lineage>
</organism>
<sequence length="149" mass="15664">MPADETVTLGDLELSAYFVRATLPNQPVAGGFLTVTNGGDSDDTLIAASSDTAARVEIHEMAMQGEVMKMRALENGLPIPAGETVMLKPGGYHIMFMDLSGPMTEGDTAEVTLTFEKAGAVTLTMPVLARDGTAHDAHGGHDAHHKISE</sequence>
<proteinExistence type="predicted"/>
<reference evidence="2" key="1">
    <citation type="journal article" date="2019" name="Int. J. Syst. Evol. Microbiol.">
        <title>The Global Catalogue of Microorganisms (GCM) 10K type strain sequencing project: providing services to taxonomists for standard genome sequencing and annotation.</title>
        <authorList>
            <consortium name="The Broad Institute Genomics Platform"/>
            <consortium name="The Broad Institute Genome Sequencing Center for Infectious Disease"/>
            <person name="Wu L."/>
            <person name="Ma J."/>
        </authorList>
    </citation>
    <scope>NUCLEOTIDE SEQUENCE [LARGE SCALE GENOMIC DNA]</scope>
    <source>
        <strain evidence="2">CCUG 66188</strain>
    </source>
</reference>
<comment type="caution">
    <text evidence="1">The sequence shown here is derived from an EMBL/GenBank/DDBJ whole genome shotgun (WGS) entry which is preliminary data.</text>
</comment>
<accession>A0ABW2AZT4</accession>
<dbReference type="SUPFAM" id="SSF110087">
    <property type="entry name" value="DR1885-like metal-binding protein"/>
    <property type="match status" value="1"/>
</dbReference>
<dbReference type="PANTHER" id="PTHR36302">
    <property type="entry name" value="BLR7088 PROTEIN"/>
    <property type="match status" value="1"/>
</dbReference>
<dbReference type="PANTHER" id="PTHR36302:SF1">
    <property type="entry name" value="COPPER CHAPERONE PCU(A)C"/>
    <property type="match status" value="1"/>
</dbReference>
<keyword evidence="2" id="KW-1185">Reference proteome</keyword>
<dbReference type="InterPro" id="IPR036182">
    <property type="entry name" value="PCuAC_sf"/>
</dbReference>
<dbReference type="InterPro" id="IPR007410">
    <property type="entry name" value="LpqE-like"/>
</dbReference>
<protein>
    <submittedName>
        <fullName evidence="1">Copper chaperone PCu(A)C</fullName>
    </submittedName>
</protein>
<evidence type="ECO:0000313" key="1">
    <source>
        <dbReference type="EMBL" id="MFC6758852.1"/>
    </source>
</evidence>
<evidence type="ECO:0000313" key="2">
    <source>
        <dbReference type="Proteomes" id="UP001596353"/>
    </source>
</evidence>
<dbReference type="Proteomes" id="UP001596353">
    <property type="component" value="Unassembled WGS sequence"/>
</dbReference>
<name>A0ABW2AZT4_9RHOB</name>
<dbReference type="EMBL" id="JBHSWG010000001">
    <property type="protein sequence ID" value="MFC6758852.1"/>
    <property type="molecule type" value="Genomic_DNA"/>
</dbReference>